<dbReference type="PANTHER" id="PTHR46494:SF1">
    <property type="entry name" value="CORA FAMILY METAL ION TRANSPORTER (EUROFUNG)"/>
    <property type="match status" value="1"/>
</dbReference>
<dbReference type="InterPro" id="IPR004488">
    <property type="entry name" value="Mg/Co-transport_prot_CorA"/>
</dbReference>
<dbReference type="SUPFAM" id="SSF144083">
    <property type="entry name" value="Magnesium transport protein CorA, transmembrane region"/>
    <property type="match status" value="1"/>
</dbReference>
<evidence type="ECO:0000256" key="1">
    <source>
        <dbReference type="ARBA" id="ARBA00004651"/>
    </source>
</evidence>
<dbReference type="EMBL" id="PCWQ01000002">
    <property type="protein sequence ID" value="PIR07366.1"/>
    <property type="molecule type" value="Genomic_DNA"/>
</dbReference>
<dbReference type="NCBIfam" id="TIGR00383">
    <property type="entry name" value="corA"/>
    <property type="match status" value="1"/>
</dbReference>
<feature type="transmembrane region" description="Helical" evidence="8">
    <location>
        <begin position="283"/>
        <end position="301"/>
    </location>
</feature>
<keyword evidence="4 8" id="KW-1003">Cell membrane</keyword>
<accession>A0A2H0NH17</accession>
<evidence type="ECO:0000313" key="10">
    <source>
        <dbReference type="Proteomes" id="UP000230564"/>
    </source>
</evidence>
<evidence type="ECO:0000256" key="4">
    <source>
        <dbReference type="ARBA" id="ARBA00022475"/>
    </source>
</evidence>
<dbReference type="SUPFAM" id="SSF143865">
    <property type="entry name" value="CorA soluble domain-like"/>
    <property type="match status" value="1"/>
</dbReference>
<evidence type="ECO:0000256" key="3">
    <source>
        <dbReference type="ARBA" id="ARBA00022448"/>
    </source>
</evidence>
<dbReference type="GO" id="GO:0000287">
    <property type="term" value="F:magnesium ion binding"/>
    <property type="evidence" value="ECO:0007669"/>
    <property type="project" value="TreeGrafter"/>
</dbReference>
<evidence type="ECO:0000256" key="7">
    <source>
        <dbReference type="ARBA" id="ARBA00023136"/>
    </source>
</evidence>
<keyword evidence="6 8" id="KW-1133">Transmembrane helix</keyword>
<evidence type="ECO:0000313" key="9">
    <source>
        <dbReference type="EMBL" id="PIR07366.1"/>
    </source>
</evidence>
<dbReference type="GO" id="GO:0005886">
    <property type="term" value="C:plasma membrane"/>
    <property type="evidence" value="ECO:0007669"/>
    <property type="project" value="UniProtKB-SubCell"/>
</dbReference>
<dbReference type="InterPro" id="IPR045861">
    <property type="entry name" value="CorA_cytoplasmic_dom"/>
</dbReference>
<dbReference type="InterPro" id="IPR045863">
    <property type="entry name" value="CorA_TM1_TM2"/>
</dbReference>
<dbReference type="GO" id="GO:0015095">
    <property type="term" value="F:magnesium ion transmembrane transporter activity"/>
    <property type="evidence" value="ECO:0007669"/>
    <property type="project" value="UniProtKB-UniRule"/>
</dbReference>
<keyword evidence="8" id="KW-0460">Magnesium</keyword>
<proteinExistence type="inferred from homology"/>
<evidence type="ECO:0000256" key="5">
    <source>
        <dbReference type="ARBA" id="ARBA00022692"/>
    </source>
</evidence>
<comment type="subcellular location">
    <subcellularLocation>
        <location evidence="1">Cell membrane</location>
        <topology evidence="1">Multi-pass membrane protein</topology>
    </subcellularLocation>
    <subcellularLocation>
        <location evidence="8">Membrane</location>
        <topology evidence="8">Multi-pass membrane protein</topology>
    </subcellularLocation>
</comment>
<dbReference type="GO" id="GO:0050897">
    <property type="term" value="F:cobalt ion binding"/>
    <property type="evidence" value="ECO:0007669"/>
    <property type="project" value="TreeGrafter"/>
</dbReference>
<keyword evidence="8" id="KW-0406">Ion transport</keyword>
<dbReference type="CDD" id="cd12822">
    <property type="entry name" value="TmCorA-like"/>
    <property type="match status" value="1"/>
</dbReference>
<dbReference type="Pfam" id="PF01544">
    <property type="entry name" value="CorA"/>
    <property type="match status" value="1"/>
</dbReference>
<evidence type="ECO:0000256" key="8">
    <source>
        <dbReference type="RuleBase" id="RU362010"/>
    </source>
</evidence>
<gene>
    <name evidence="8 9" type="primary">corA</name>
    <name evidence="9" type="ORF">COV55_00065</name>
</gene>
<name>A0A2H0NH17_9BACT</name>
<evidence type="ECO:0000256" key="6">
    <source>
        <dbReference type="ARBA" id="ARBA00022989"/>
    </source>
</evidence>
<protein>
    <recommendedName>
        <fullName evidence="8">Magnesium transport protein CorA</fullName>
    </recommendedName>
</protein>
<keyword evidence="3 8" id="KW-0813">Transport</keyword>
<dbReference type="PANTHER" id="PTHR46494">
    <property type="entry name" value="CORA FAMILY METAL ION TRANSPORTER (EUROFUNG)"/>
    <property type="match status" value="1"/>
</dbReference>
<dbReference type="Gene3D" id="1.20.58.340">
    <property type="entry name" value="Magnesium transport protein CorA, transmembrane region"/>
    <property type="match status" value="2"/>
</dbReference>
<dbReference type="InterPro" id="IPR002523">
    <property type="entry name" value="MgTranspt_CorA/ZnTranspt_ZntB"/>
</dbReference>
<dbReference type="GO" id="GO:0015087">
    <property type="term" value="F:cobalt ion transmembrane transporter activity"/>
    <property type="evidence" value="ECO:0007669"/>
    <property type="project" value="UniProtKB-UniRule"/>
</dbReference>
<keyword evidence="5 8" id="KW-0812">Transmembrane</keyword>
<evidence type="ECO:0000256" key="2">
    <source>
        <dbReference type="ARBA" id="ARBA00009765"/>
    </source>
</evidence>
<sequence length="307" mass="36644">MKINKIKTKHILWTHVNQPTKKEVDQLKEIHNFHPLDLEDCLVRIQRPQISEYPHYIFFILTFPVYNRNTKEIESSEIDFFIGPKYLVTLSDGGVSVVNNFFNEIKTNEYSREKYMSSSHPINLVYELLHRLQSYALPMLDHISRDIEEVEKRIFKGEEKKVVKEILYIKRNIVDFRRIMQAHKNIIKKLTNTHTKSFMPDKTKIYFINILDRTKDIWDILEAQKENINTFQETNESLISYKLNDIMRILTIISVIMIPANLVASIFGVNAKYMPFIGQPFDFYMIIAIMFTVMLLFMIYFRKKDWL</sequence>
<feature type="transmembrane region" description="Helical" evidence="8">
    <location>
        <begin position="249"/>
        <end position="271"/>
    </location>
</feature>
<dbReference type="AlphaFoldDB" id="A0A2H0NH17"/>
<comment type="caution">
    <text evidence="9">The sequence shown here is derived from an EMBL/GenBank/DDBJ whole genome shotgun (WGS) entry which is preliminary data.</text>
</comment>
<dbReference type="Proteomes" id="UP000230564">
    <property type="component" value="Unassembled WGS sequence"/>
</dbReference>
<comment type="function">
    <text evidence="8">Mediates influx of magnesium ions.</text>
</comment>
<keyword evidence="7 8" id="KW-0472">Membrane</keyword>
<comment type="similarity">
    <text evidence="2 8">Belongs to the CorA metal ion transporter (MIT) (TC 1.A.35) family.</text>
</comment>
<dbReference type="Gene3D" id="3.30.460.20">
    <property type="entry name" value="CorA soluble domain-like"/>
    <property type="match status" value="1"/>
</dbReference>
<organism evidence="9 10">
    <name type="scientific">Candidatus Komeilibacteria bacterium CG11_big_fil_rev_8_21_14_0_20_36_20</name>
    <dbReference type="NCBI Taxonomy" id="1974477"/>
    <lineage>
        <taxon>Bacteria</taxon>
        <taxon>Candidatus Komeiliibacteriota</taxon>
    </lineage>
</organism>
<reference evidence="9 10" key="1">
    <citation type="submission" date="2017-09" db="EMBL/GenBank/DDBJ databases">
        <title>Depth-based differentiation of microbial function through sediment-hosted aquifers and enrichment of novel symbionts in the deep terrestrial subsurface.</title>
        <authorList>
            <person name="Probst A.J."/>
            <person name="Ladd B."/>
            <person name="Jarett J.K."/>
            <person name="Geller-Mcgrath D.E."/>
            <person name="Sieber C.M."/>
            <person name="Emerson J.B."/>
            <person name="Anantharaman K."/>
            <person name="Thomas B.C."/>
            <person name="Malmstrom R."/>
            <person name="Stieglmeier M."/>
            <person name="Klingl A."/>
            <person name="Woyke T."/>
            <person name="Ryan C.M."/>
            <person name="Banfield J.F."/>
        </authorList>
    </citation>
    <scope>NUCLEOTIDE SEQUENCE [LARGE SCALE GENOMIC DNA]</scope>
    <source>
        <strain evidence="9">CG11_big_fil_rev_8_21_14_0_20_36_20</strain>
    </source>
</reference>